<keyword evidence="1 7" id="KW-0853">WD repeat</keyword>
<feature type="compositionally biased region" description="Low complexity" evidence="9">
    <location>
        <begin position="1"/>
        <end position="24"/>
    </location>
</feature>
<proteinExistence type="predicted"/>
<evidence type="ECO:0000256" key="3">
    <source>
        <dbReference type="ARBA" id="ARBA00022737"/>
    </source>
</evidence>
<dbReference type="CDD" id="cd00200">
    <property type="entry name" value="WD40"/>
    <property type="match status" value="1"/>
</dbReference>
<evidence type="ECO:0000256" key="7">
    <source>
        <dbReference type="PROSITE-ProRule" id="PRU00221"/>
    </source>
</evidence>
<dbReference type="Gene3D" id="2.130.10.10">
    <property type="entry name" value="YVTN repeat-like/Quinoprotein amine dehydrogenase"/>
    <property type="match status" value="1"/>
</dbReference>
<evidence type="ECO:0000256" key="4">
    <source>
        <dbReference type="ARBA" id="ARBA00022771"/>
    </source>
</evidence>
<feature type="region of interest" description="Disordered" evidence="9">
    <location>
        <begin position="1"/>
        <end position="51"/>
    </location>
</feature>
<evidence type="ECO:0000256" key="9">
    <source>
        <dbReference type="SAM" id="MobiDB-lite"/>
    </source>
</evidence>
<dbReference type="SMART" id="SM00320">
    <property type="entry name" value="WD40"/>
    <property type="match status" value="7"/>
</dbReference>
<feature type="repeat" description="WD" evidence="7">
    <location>
        <begin position="453"/>
        <end position="495"/>
    </location>
</feature>
<dbReference type="PROSITE" id="PS50089">
    <property type="entry name" value="ZF_RING_2"/>
    <property type="match status" value="1"/>
</dbReference>
<dbReference type="InterPro" id="IPR001680">
    <property type="entry name" value="WD40_rpt"/>
</dbReference>
<gene>
    <name evidence="11" type="ORF">ODALV1_LOCUS3946</name>
</gene>
<evidence type="ECO:0000256" key="8">
    <source>
        <dbReference type="SAM" id="Coils"/>
    </source>
</evidence>
<dbReference type="Pfam" id="PF13923">
    <property type="entry name" value="zf-C3HC4_2"/>
    <property type="match status" value="1"/>
</dbReference>
<dbReference type="InterPro" id="IPR013083">
    <property type="entry name" value="Znf_RING/FYVE/PHD"/>
</dbReference>
<dbReference type="Proteomes" id="UP001642540">
    <property type="component" value="Unassembled WGS sequence"/>
</dbReference>
<protein>
    <recommendedName>
        <fullName evidence="10">RING-type domain-containing protein</fullName>
    </recommendedName>
</protein>
<dbReference type="PANTHER" id="PTHR44080">
    <property type="entry name" value="E3 UBIQUITIN-PROTEIN LIGASE COP1"/>
    <property type="match status" value="1"/>
</dbReference>
<evidence type="ECO:0000259" key="10">
    <source>
        <dbReference type="PROSITE" id="PS50089"/>
    </source>
</evidence>
<dbReference type="InterPro" id="IPR036322">
    <property type="entry name" value="WD40_repeat_dom_sf"/>
</dbReference>
<keyword evidence="8" id="KW-0175">Coiled coil</keyword>
<sequence>MNRSSKASSSKGHSSSSTTATTSGGDNEAVRQSRKRPAPSCSSASASTSSFSACNGTVTVEHSSELETQGFLCSICMEDLKEPTITFCGHTYCQCCILATIENTSRCPKCGTHISKDKLCPNFALSDVIARNRRTNPKAIQADVFESTSLSICSSPSPPNDIVKLLTSTNYDNLNLNDLDRLLLVLKRRREIVASDDEEYKRKLLQEFLSQLLEVKNSDLEQLNREISIINKDVVVLRSCYVGGSDTGLASTSKDLKVETCSSSSGLGFNTQPLRNVEMEQQSLAARKKRMYNHFEELTQIYFDTRSSEVFDNRTFDATVPNGQVEVEEFEVLNNFGRTLSHITQYHGLKPLATLSYSADMLSNSNIVSSIEFDKDNEFFAIAGVTKKIKLFEYINVIGSAVDIHCPSAELSCNAKISCVAWSNYYKNNLASSDYDGCVSLWDVASSTKVRSLSEHEKRVWSVDWSNGDPRLLASGSDDSKVKLWSTNSERSIANLEAKANVCCVKFCPESTYVIAFGSADHCVHYYDFRNPREPLGVLYGHKKAVSYVKFASKDELVSASTDSNLKLWSLDESMSCVRSFQGHINEKNFVGLATDGNYIACGSENNSLYLYHKFLPKPLFSFKFENHRSMLERPKPDESPEFVSAVAWKKGSPIVVAANSQGAIKILELV</sequence>
<evidence type="ECO:0000256" key="6">
    <source>
        <dbReference type="PROSITE-ProRule" id="PRU00175"/>
    </source>
</evidence>
<dbReference type="EMBL" id="CAXLJM020000013">
    <property type="protein sequence ID" value="CAL8077884.1"/>
    <property type="molecule type" value="Genomic_DNA"/>
</dbReference>
<evidence type="ECO:0000256" key="5">
    <source>
        <dbReference type="ARBA" id="ARBA00022833"/>
    </source>
</evidence>
<dbReference type="SUPFAM" id="SSF50978">
    <property type="entry name" value="WD40 repeat-like"/>
    <property type="match status" value="1"/>
</dbReference>
<dbReference type="InterPro" id="IPR020472">
    <property type="entry name" value="WD40_PAC1"/>
</dbReference>
<accession>A0ABP1PWB1</accession>
<keyword evidence="4 6" id="KW-0863">Zinc-finger</keyword>
<dbReference type="Pfam" id="PF00400">
    <property type="entry name" value="WD40"/>
    <property type="match status" value="5"/>
</dbReference>
<dbReference type="PROSITE" id="PS00518">
    <property type="entry name" value="ZF_RING_1"/>
    <property type="match status" value="1"/>
</dbReference>
<dbReference type="PRINTS" id="PR00320">
    <property type="entry name" value="GPROTEINBRPT"/>
</dbReference>
<feature type="repeat" description="WD" evidence="7">
    <location>
        <begin position="539"/>
        <end position="572"/>
    </location>
</feature>
<evidence type="ECO:0000313" key="11">
    <source>
        <dbReference type="EMBL" id="CAL8077884.1"/>
    </source>
</evidence>
<dbReference type="PANTHER" id="PTHR44080:SF1">
    <property type="entry name" value="E3 UBIQUITIN-PROTEIN LIGASE COP1"/>
    <property type="match status" value="1"/>
</dbReference>
<dbReference type="Gene3D" id="3.30.40.10">
    <property type="entry name" value="Zinc/RING finger domain, C3HC4 (zinc finger)"/>
    <property type="match status" value="1"/>
</dbReference>
<feature type="coiled-coil region" evidence="8">
    <location>
        <begin position="206"/>
        <end position="233"/>
    </location>
</feature>
<keyword evidence="12" id="KW-1185">Reference proteome</keyword>
<keyword evidence="5" id="KW-0862">Zinc</keyword>
<comment type="caution">
    <text evidence="11">The sequence shown here is derived from an EMBL/GenBank/DDBJ whole genome shotgun (WGS) entry which is preliminary data.</text>
</comment>
<feature type="domain" description="RING-type" evidence="10">
    <location>
        <begin position="73"/>
        <end position="110"/>
    </location>
</feature>
<dbReference type="InterPro" id="IPR015943">
    <property type="entry name" value="WD40/YVTN_repeat-like_dom_sf"/>
</dbReference>
<name>A0ABP1PWB1_9HEXA</name>
<organism evidence="11 12">
    <name type="scientific">Orchesella dallaii</name>
    <dbReference type="NCBI Taxonomy" id="48710"/>
    <lineage>
        <taxon>Eukaryota</taxon>
        <taxon>Metazoa</taxon>
        <taxon>Ecdysozoa</taxon>
        <taxon>Arthropoda</taxon>
        <taxon>Hexapoda</taxon>
        <taxon>Collembola</taxon>
        <taxon>Entomobryomorpha</taxon>
        <taxon>Entomobryoidea</taxon>
        <taxon>Orchesellidae</taxon>
        <taxon>Orchesellinae</taxon>
        <taxon>Orchesella</taxon>
    </lineage>
</organism>
<dbReference type="PROSITE" id="PS50082">
    <property type="entry name" value="WD_REPEATS_2"/>
    <property type="match status" value="3"/>
</dbReference>
<dbReference type="InterPro" id="IPR042755">
    <property type="entry name" value="COP1"/>
</dbReference>
<dbReference type="InterPro" id="IPR001841">
    <property type="entry name" value="Znf_RING"/>
</dbReference>
<evidence type="ECO:0000313" key="12">
    <source>
        <dbReference type="Proteomes" id="UP001642540"/>
    </source>
</evidence>
<evidence type="ECO:0000256" key="2">
    <source>
        <dbReference type="ARBA" id="ARBA00022723"/>
    </source>
</evidence>
<dbReference type="PROSITE" id="PS50294">
    <property type="entry name" value="WD_REPEATS_REGION"/>
    <property type="match status" value="2"/>
</dbReference>
<feature type="repeat" description="WD" evidence="7">
    <location>
        <begin position="417"/>
        <end position="452"/>
    </location>
</feature>
<feature type="compositionally biased region" description="Low complexity" evidence="9">
    <location>
        <begin position="38"/>
        <end position="51"/>
    </location>
</feature>
<keyword evidence="3" id="KW-0677">Repeat</keyword>
<dbReference type="SMART" id="SM00184">
    <property type="entry name" value="RING"/>
    <property type="match status" value="1"/>
</dbReference>
<reference evidence="11 12" key="1">
    <citation type="submission" date="2024-08" db="EMBL/GenBank/DDBJ databases">
        <authorList>
            <person name="Cucini C."/>
            <person name="Frati F."/>
        </authorList>
    </citation>
    <scope>NUCLEOTIDE SEQUENCE [LARGE SCALE GENOMIC DNA]</scope>
</reference>
<evidence type="ECO:0000256" key="1">
    <source>
        <dbReference type="ARBA" id="ARBA00022574"/>
    </source>
</evidence>
<dbReference type="SUPFAM" id="SSF57850">
    <property type="entry name" value="RING/U-box"/>
    <property type="match status" value="1"/>
</dbReference>
<keyword evidence="2" id="KW-0479">Metal-binding</keyword>
<dbReference type="InterPro" id="IPR017907">
    <property type="entry name" value="Znf_RING_CS"/>
</dbReference>